<evidence type="ECO:0000259" key="3">
    <source>
        <dbReference type="Pfam" id="PF13717"/>
    </source>
</evidence>
<dbReference type="InterPro" id="IPR011723">
    <property type="entry name" value="Znf/thioredoxin_put"/>
</dbReference>
<feature type="region of interest" description="Disordered" evidence="1">
    <location>
        <begin position="109"/>
        <end position="167"/>
    </location>
</feature>
<feature type="compositionally biased region" description="Low complexity" evidence="1">
    <location>
        <begin position="127"/>
        <end position="139"/>
    </location>
</feature>
<keyword evidence="2" id="KW-0472">Membrane</keyword>
<evidence type="ECO:0000313" key="5">
    <source>
        <dbReference type="Proteomes" id="UP000292781"/>
    </source>
</evidence>
<dbReference type="Proteomes" id="UP000292781">
    <property type="component" value="Unassembled WGS sequence"/>
</dbReference>
<keyword evidence="5" id="KW-1185">Reference proteome</keyword>
<keyword evidence="2" id="KW-0812">Transmembrane</keyword>
<keyword evidence="2" id="KW-1133">Transmembrane helix</keyword>
<sequence length="337" mass="36018">MPFRRMTDGGSRPATREVIMRAHCPTCDTGYTIPDDRIGPKGRKVRCTKCGDEWRVTLAEPDAAVPTPEPEPDFERPAPRAGAAPPAEPVAPPSAAARVEVDDLFGEPVTAASRDPEPAPPAPAAAPPLAAAAASPAFDAFDEPDEPTAPVHPAEPPRVRVKSKSKTSRLPRLKLPSIAWPDPSRLFARLSPFVGPLIFVSACLVIAGLVTFRGAIVAARPDLAGLYATLGLEVNLRGLAFDRISTLREIENGQTVLVVEGSVTNTTRDTRDVPALRFALRGGDSQELYAWSVEPKATALAAGDSIRFRTRLAAPPDQATDVQVRFVERRNLQAGLP</sequence>
<dbReference type="EMBL" id="SJFN01000037">
    <property type="protein sequence ID" value="TBW33960.1"/>
    <property type="molecule type" value="Genomic_DNA"/>
</dbReference>
<dbReference type="NCBIfam" id="NF038353">
    <property type="entry name" value="FxLYD_dom"/>
    <property type="match status" value="1"/>
</dbReference>
<proteinExistence type="predicted"/>
<evidence type="ECO:0000256" key="2">
    <source>
        <dbReference type="SAM" id="Phobius"/>
    </source>
</evidence>
<accession>A0A4Q9VI55</accession>
<reference evidence="4 5" key="1">
    <citation type="submission" date="2019-02" db="EMBL/GenBank/DDBJ databases">
        <title>Siculibacillus lacustris gen. nov., sp. nov., a new rosette-forming bacterium isolated from a freshwater crater lake (Lake St. Ana, Romania).</title>
        <authorList>
            <person name="Felfoldi T."/>
            <person name="Marton Z."/>
            <person name="Szabo A."/>
            <person name="Mentes A."/>
            <person name="Boka K."/>
            <person name="Marialigeti K."/>
            <person name="Mathe I."/>
            <person name="Koncz M."/>
            <person name="Schumann P."/>
            <person name="Toth E."/>
        </authorList>
    </citation>
    <scope>NUCLEOTIDE SEQUENCE [LARGE SCALE GENOMIC DNA]</scope>
    <source>
        <strain evidence="4 5">SA-279</strain>
    </source>
</reference>
<dbReference type="NCBIfam" id="TIGR02098">
    <property type="entry name" value="MJ0042_CXXC"/>
    <property type="match status" value="1"/>
</dbReference>
<gene>
    <name evidence="4" type="ORF">EYW49_19075</name>
</gene>
<dbReference type="AlphaFoldDB" id="A0A4Q9VI55"/>
<feature type="domain" description="Zinc finger/thioredoxin putative" evidence="3">
    <location>
        <begin position="20"/>
        <end position="55"/>
    </location>
</feature>
<comment type="caution">
    <text evidence="4">The sequence shown here is derived from an EMBL/GenBank/DDBJ whole genome shotgun (WGS) entry which is preliminary data.</text>
</comment>
<name>A0A4Q9VI55_9HYPH</name>
<feature type="region of interest" description="Disordered" evidence="1">
    <location>
        <begin position="61"/>
        <end position="95"/>
    </location>
</feature>
<evidence type="ECO:0000313" key="4">
    <source>
        <dbReference type="EMBL" id="TBW33960.1"/>
    </source>
</evidence>
<dbReference type="Pfam" id="PF13717">
    <property type="entry name" value="Zn_ribbon_4"/>
    <property type="match status" value="1"/>
</dbReference>
<feature type="transmembrane region" description="Helical" evidence="2">
    <location>
        <begin position="193"/>
        <end position="212"/>
    </location>
</feature>
<protein>
    <submittedName>
        <fullName evidence="4">DUF3426 domain-containing protein</fullName>
    </submittedName>
</protein>
<evidence type="ECO:0000256" key="1">
    <source>
        <dbReference type="SAM" id="MobiDB-lite"/>
    </source>
</evidence>
<dbReference type="InterPro" id="IPR047676">
    <property type="entry name" value="FxLYD_dom"/>
</dbReference>
<organism evidence="4 5">
    <name type="scientific">Siculibacillus lacustris</name>
    <dbReference type="NCBI Taxonomy" id="1549641"/>
    <lineage>
        <taxon>Bacteria</taxon>
        <taxon>Pseudomonadati</taxon>
        <taxon>Pseudomonadota</taxon>
        <taxon>Alphaproteobacteria</taxon>
        <taxon>Hyphomicrobiales</taxon>
        <taxon>Ancalomicrobiaceae</taxon>
        <taxon>Siculibacillus</taxon>
    </lineage>
</organism>